<dbReference type="InterPro" id="IPR036429">
    <property type="entry name" value="SpoA-like_sf"/>
</dbReference>
<keyword evidence="14" id="KW-0282">Flagellum</keyword>
<dbReference type="Proteomes" id="UP001363010">
    <property type="component" value="Unassembled WGS sequence"/>
</dbReference>
<evidence type="ECO:0000256" key="8">
    <source>
        <dbReference type="ARBA" id="ARBA00022779"/>
    </source>
</evidence>
<feature type="domain" description="Flagellar motor switch protein FliN-like C-terminal" evidence="13">
    <location>
        <begin position="245"/>
        <end position="313"/>
    </location>
</feature>
<evidence type="ECO:0000256" key="4">
    <source>
        <dbReference type="ARBA" id="ARBA00021898"/>
    </source>
</evidence>
<dbReference type="Gene3D" id="3.40.1550.10">
    <property type="entry name" value="CheC-like"/>
    <property type="match status" value="1"/>
</dbReference>
<proteinExistence type="inferred from homology"/>
<evidence type="ECO:0000256" key="1">
    <source>
        <dbReference type="ARBA" id="ARBA00004117"/>
    </source>
</evidence>
<evidence type="ECO:0000256" key="3">
    <source>
        <dbReference type="ARBA" id="ARBA00011049"/>
    </source>
</evidence>
<keyword evidence="15" id="KW-1185">Reference proteome</keyword>
<sequence length="327" mass="36003">MDPTSVDPSPAASPADEAVVERMADAVVREYDLAAQERLLRRPMPTLDIVNERMQRHLRTSIFQFARRSPEVAIGPVTVQRFSEFLAVLPAPVHFSVVAMRPLRGSGLVVCEAPLISALVDALYGGAGTLQACIEGRDFSPAEQRVIQRLLGLVCTDYARSWKGIYPLELEFQRSETHPRFVNVAAPSDLVIVTTMQIVIGSMQGAVRICKPYAVLDPVRDVLYGAQQADAIAEDRRWVTQLTREIQSAEVTLTAELARPELTVGQLLAMKPGDFIPLDRASRLVAAVDGTPVFACHYGTHNSHYALRIDECVRSDSTHWIGGSHVH</sequence>
<gene>
    <name evidence="14" type="primary">fliM</name>
    <name evidence="14" type="ORF">WKW80_27220</name>
</gene>
<dbReference type="PRINTS" id="PR00955">
    <property type="entry name" value="FLGMOTORFLIM"/>
</dbReference>
<keyword evidence="8" id="KW-0283">Flagellar rotation</keyword>
<dbReference type="CDD" id="cd17908">
    <property type="entry name" value="FliM"/>
    <property type="match status" value="1"/>
</dbReference>
<dbReference type="Pfam" id="PF01052">
    <property type="entry name" value="FliMN_C"/>
    <property type="match status" value="1"/>
</dbReference>
<keyword evidence="9" id="KW-0472">Membrane</keyword>
<keyword evidence="6" id="KW-0145">Chemotaxis</keyword>
<reference evidence="14 15" key="1">
    <citation type="submission" date="2024-03" db="EMBL/GenBank/DDBJ databases">
        <title>Novel species of the genus Variovorax.</title>
        <authorList>
            <person name="Liu Q."/>
            <person name="Xin Y.-H."/>
        </authorList>
    </citation>
    <scope>NUCLEOTIDE SEQUENCE [LARGE SCALE GENOMIC DNA]</scope>
    <source>
        <strain evidence="14 15">KACC 18501</strain>
    </source>
</reference>
<dbReference type="PIRSF" id="PIRSF002888">
    <property type="entry name" value="FliM"/>
    <property type="match status" value="1"/>
</dbReference>
<dbReference type="RefSeq" id="WP_340366702.1">
    <property type="nucleotide sequence ID" value="NZ_JBBKZV010000024.1"/>
</dbReference>
<keyword evidence="10" id="KW-0975">Bacterial flagellum</keyword>
<dbReference type="InterPro" id="IPR028976">
    <property type="entry name" value="CheC-like_sf"/>
</dbReference>
<evidence type="ECO:0000256" key="11">
    <source>
        <dbReference type="ARBA" id="ARBA00025044"/>
    </source>
</evidence>
<protein>
    <recommendedName>
        <fullName evidence="4 12">Flagellar motor switch protein FliM</fullName>
    </recommendedName>
</protein>
<evidence type="ECO:0000256" key="10">
    <source>
        <dbReference type="ARBA" id="ARBA00023143"/>
    </source>
</evidence>
<name>A0ABU8W6K1_9BURK</name>
<dbReference type="SUPFAM" id="SSF103039">
    <property type="entry name" value="CheC-like"/>
    <property type="match status" value="1"/>
</dbReference>
<comment type="subcellular location">
    <subcellularLocation>
        <location evidence="1">Bacterial flagellum basal body</location>
    </subcellularLocation>
    <subcellularLocation>
        <location evidence="2">Cell inner membrane</location>
        <topology evidence="2">Peripheral membrane protein</topology>
    </subcellularLocation>
</comment>
<dbReference type="InterPro" id="IPR001543">
    <property type="entry name" value="FliN-like_C"/>
</dbReference>
<evidence type="ECO:0000313" key="14">
    <source>
        <dbReference type="EMBL" id="MEJ8825676.1"/>
    </source>
</evidence>
<evidence type="ECO:0000256" key="12">
    <source>
        <dbReference type="NCBIfam" id="TIGR01397"/>
    </source>
</evidence>
<comment type="similarity">
    <text evidence="3">Belongs to the FliM family.</text>
</comment>
<evidence type="ECO:0000256" key="2">
    <source>
        <dbReference type="ARBA" id="ARBA00004417"/>
    </source>
</evidence>
<evidence type="ECO:0000256" key="9">
    <source>
        <dbReference type="ARBA" id="ARBA00023136"/>
    </source>
</evidence>
<dbReference type="PANTHER" id="PTHR30034">
    <property type="entry name" value="FLAGELLAR MOTOR SWITCH PROTEIN FLIM"/>
    <property type="match status" value="1"/>
</dbReference>
<evidence type="ECO:0000313" key="15">
    <source>
        <dbReference type="Proteomes" id="UP001363010"/>
    </source>
</evidence>
<keyword evidence="14" id="KW-0969">Cilium</keyword>
<comment type="function">
    <text evidence="11">FliM is one of three proteins (FliG, FliN, FliM) that forms the rotor-mounted switch complex (C ring), located at the base of the basal body. This complex interacts with the CheY and CheZ chemotaxis proteins, in addition to contacting components of the motor that determine the direction of flagellar rotation.</text>
</comment>
<evidence type="ECO:0000259" key="13">
    <source>
        <dbReference type="Pfam" id="PF01052"/>
    </source>
</evidence>
<evidence type="ECO:0000256" key="6">
    <source>
        <dbReference type="ARBA" id="ARBA00022500"/>
    </source>
</evidence>
<dbReference type="Gene3D" id="2.30.330.10">
    <property type="entry name" value="SpoA-like"/>
    <property type="match status" value="1"/>
</dbReference>
<keyword evidence="14" id="KW-0966">Cell projection</keyword>
<keyword evidence="5" id="KW-1003">Cell membrane</keyword>
<evidence type="ECO:0000256" key="7">
    <source>
        <dbReference type="ARBA" id="ARBA00022519"/>
    </source>
</evidence>
<organism evidence="14 15">
    <name type="scientific">Variovorax humicola</name>
    <dbReference type="NCBI Taxonomy" id="1769758"/>
    <lineage>
        <taxon>Bacteria</taxon>
        <taxon>Pseudomonadati</taxon>
        <taxon>Pseudomonadota</taxon>
        <taxon>Betaproteobacteria</taxon>
        <taxon>Burkholderiales</taxon>
        <taxon>Comamonadaceae</taxon>
        <taxon>Variovorax</taxon>
    </lineage>
</organism>
<dbReference type="PANTHER" id="PTHR30034:SF3">
    <property type="entry name" value="FLAGELLAR MOTOR SWITCH PROTEIN FLIM"/>
    <property type="match status" value="1"/>
</dbReference>
<dbReference type="SUPFAM" id="SSF101801">
    <property type="entry name" value="Surface presentation of antigens (SPOA)"/>
    <property type="match status" value="1"/>
</dbReference>
<dbReference type="InterPro" id="IPR001689">
    <property type="entry name" value="Flag_FliM"/>
</dbReference>
<comment type="caution">
    <text evidence="14">The sequence shown here is derived from an EMBL/GenBank/DDBJ whole genome shotgun (WGS) entry which is preliminary data.</text>
</comment>
<dbReference type="EMBL" id="JBBKZV010000024">
    <property type="protein sequence ID" value="MEJ8825676.1"/>
    <property type="molecule type" value="Genomic_DNA"/>
</dbReference>
<dbReference type="NCBIfam" id="TIGR01397">
    <property type="entry name" value="fliM_switch"/>
    <property type="match status" value="1"/>
</dbReference>
<keyword evidence="7" id="KW-0997">Cell inner membrane</keyword>
<dbReference type="Pfam" id="PF02154">
    <property type="entry name" value="FliM"/>
    <property type="match status" value="1"/>
</dbReference>
<accession>A0ABU8W6K1</accession>
<evidence type="ECO:0000256" key="5">
    <source>
        <dbReference type="ARBA" id="ARBA00022475"/>
    </source>
</evidence>